<sequence>MISSYTKLVTVSIPDVGDIPILAGLCSVADWIGSSITSFNTKIEDLYEYYQRTLPRAKQALIEAGVLSKLNGAGFDYLFSPYQPRGIQTLLNNMPLEIGLTIVESDTGSGKTEFALAYASMLIEKNLADGIVFGLPTQATANGLFERIGEAASKLFPDSTLTLAHSKSKYLLPDENGFLHQSSKRAFLGSLSVATVDQILMGVLGIKHQFIRSFGTRKSVLVLDEIHSFDAYMYALIERVLQGQHQAYSSVILLSATLPSTLKNKLVKPYSGKVKSDAYPLITHVDINGVTQEFAIKQPTEKKIIQLENWLSNDLLPTTEQQKSLIEHARNGAVIGIICNTVHDAQDLYQQIKSQINTEEESLEVDLFHARYTFSDRARIEKQVLDTYGKHASRKGRILIATQVVEQSLDLDFDLLVSQIAPIEFLMQRMGRLWRHERLNTALSPRSKRIKQPTFITLLPNQSVTSWKKHYQDSGFVYRNIRVLYRTEQYLNNNPELIFPDCYREAIEYVHNEQAYKEEPEELLSLYENYQQEQDGSTYTAKMYSVLDSKPLSDVDPRCALLTREGEMSATVVLLNDKGELWHGGDYQEQQDRELSTVAIAKKHAKGKQDPDLYCLKAIVNHDINYSELGVVLPQKNEQ</sequence>
<dbReference type="Pfam" id="PF00270">
    <property type="entry name" value="DEAD"/>
    <property type="match status" value="1"/>
</dbReference>
<dbReference type="GO" id="GO:0003723">
    <property type="term" value="F:RNA binding"/>
    <property type="evidence" value="ECO:0007669"/>
    <property type="project" value="TreeGrafter"/>
</dbReference>
<dbReference type="Pfam" id="PF22590">
    <property type="entry name" value="Cas3-like_C_2"/>
    <property type="match status" value="1"/>
</dbReference>
<dbReference type="GO" id="GO:0003724">
    <property type="term" value="F:RNA helicase activity"/>
    <property type="evidence" value="ECO:0007669"/>
    <property type="project" value="TreeGrafter"/>
</dbReference>
<keyword evidence="5" id="KW-0051">Antiviral defense</keyword>
<dbReference type="SMART" id="SM00490">
    <property type="entry name" value="HELICc"/>
    <property type="match status" value="1"/>
</dbReference>
<dbReference type="InterPro" id="IPR027417">
    <property type="entry name" value="P-loop_NTPase"/>
</dbReference>
<dbReference type="NCBIfam" id="TIGR01587">
    <property type="entry name" value="cas3_core"/>
    <property type="match status" value="1"/>
</dbReference>
<dbReference type="GO" id="GO:0016787">
    <property type="term" value="F:hydrolase activity"/>
    <property type="evidence" value="ECO:0007669"/>
    <property type="project" value="UniProtKB-KW"/>
</dbReference>
<dbReference type="InterPro" id="IPR050547">
    <property type="entry name" value="DEAD_box_RNA_helicases"/>
</dbReference>
<dbReference type="Proteomes" id="UP001139408">
    <property type="component" value="Unassembled WGS sequence"/>
</dbReference>
<evidence type="ECO:0000313" key="9">
    <source>
        <dbReference type="Proteomes" id="UP001139408"/>
    </source>
</evidence>
<dbReference type="GO" id="GO:0005524">
    <property type="term" value="F:ATP binding"/>
    <property type="evidence" value="ECO:0007669"/>
    <property type="project" value="UniProtKB-KW"/>
</dbReference>
<comment type="caution">
    <text evidence="8">The sequence shown here is derived from an EMBL/GenBank/DDBJ whole genome shotgun (WGS) entry which is preliminary data.</text>
</comment>
<keyword evidence="1" id="KW-0547">Nucleotide-binding</keyword>
<evidence type="ECO:0000259" key="7">
    <source>
        <dbReference type="SMART" id="SM00490"/>
    </source>
</evidence>
<dbReference type="SMART" id="SM00487">
    <property type="entry name" value="DEXDc"/>
    <property type="match status" value="1"/>
</dbReference>
<accession>A0A9X1Z922</accession>
<dbReference type="AlphaFoldDB" id="A0A9X1Z922"/>
<keyword evidence="9" id="KW-1185">Reference proteome</keyword>
<dbReference type="InterPro" id="IPR006474">
    <property type="entry name" value="Helicase_Cas3_CRISPR-ass_core"/>
</dbReference>
<protein>
    <submittedName>
        <fullName evidence="8">CRISPR-associated helicase/endonuclease Cas3</fullName>
    </submittedName>
</protein>
<dbReference type="Gene3D" id="3.40.50.300">
    <property type="entry name" value="P-loop containing nucleotide triphosphate hydrolases"/>
    <property type="match status" value="2"/>
</dbReference>
<keyword evidence="4" id="KW-0067">ATP-binding</keyword>
<feature type="domain" description="Helicase C-terminal" evidence="7">
    <location>
        <begin position="346"/>
        <end position="437"/>
    </location>
</feature>
<evidence type="ECO:0000256" key="4">
    <source>
        <dbReference type="ARBA" id="ARBA00022840"/>
    </source>
</evidence>
<organism evidence="8 9">
    <name type="scientific">Shewanella algicola</name>
    <dbReference type="NCBI Taxonomy" id="640633"/>
    <lineage>
        <taxon>Bacteria</taxon>
        <taxon>Pseudomonadati</taxon>
        <taxon>Pseudomonadota</taxon>
        <taxon>Gammaproteobacteria</taxon>
        <taxon>Alteromonadales</taxon>
        <taxon>Shewanellaceae</taxon>
        <taxon>Shewanella</taxon>
    </lineage>
</organism>
<dbReference type="PANTHER" id="PTHR47963">
    <property type="entry name" value="DEAD-BOX ATP-DEPENDENT RNA HELICASE 47, MITOCHONDRIAL"/>
    <property type="match status" value="1"/>
</dbReference>
<dbReference type="NCBIfam" id="NF007248">
    <property type="entry name" value="PRK09694.1"/>
    <property type="match status" value="1"/>
</dbReference>
<dbReference type="InterPro" id="IPR001650">
    <property type="entry name" value="Helicase_C-like"/>
</dbReference>
<dbReference type="RefSeq" id="WP_229780037.1">
    <property type="nucleotide sequence ID" value="NZ_BMQI01000024.1"/>
</dbReference>
<evidence type="ECO:0000256" key="5">
    <source>
        <dbReference type="ARBA" id="ARBA00023118"/>
    </source>
</evidence>
<dbReference type="InterPro" id="IPR014001">
    <property type="entry name" value="Helicase_ATP-bd"/>
</dbReference>
<evidence type="ECO:0000256" key="1">
    <source>
        <dbReference type="ARBA" id="ARBA00022741"/>
    </source>
</evidence>
<proteinExistence type="predicted"/>
<evidence type="ECO:0000259" key="6">
    <source>
        <dbReference type="SMART" id="SM00487"/>
    </source>
</evidence>
<reference evidence="8" key="1">
    <citation type="submission" date="2022-01" db="EMBL/GenBank/DDBJ databases">
        <title>Whole genome-based taxonomy of the Shewanellaceae.</title>
        <authorList>
            <person name="Martin-Rodriguez A.J."/>
        </authorList>
    </citation>
    <scope>NUCLEOTIDE SEQUENCE</scope>
    <source>
        <strain evidence="8">DSM 23803</strain>
    </source>
</reference>
<dbReference type="GO" id="GO:0051607">
    <property type="term" value="P:defense response to virus"/>
    <property type="evidence" value="ECO:0007669"/>
    <property type="project" value="UniProtKB-KW"/>
</dbReference>
<dbReference type="InterPro" id="IPR038257">
    <property type="entry name" value="CRISPR-assoc_Cas3_HD_sf"/>
</dbReference>
<dbReference type="InterPro" id="IPR054712">
    <property type="entry name" value="Cas3-like_dom"/>
</dbReference>
<dbReference type="Gene3D" id="1.10.3210.30">
    <property type="match status" value="1"/>
</dbReference>
<dbReference type="SUPFAM" id="SSF52540">
    <property type="entry name" value="P-loop containing nucleoside triphosphate hydrolases"/>
    <property type="match status" value="1"/>
</dbReference>
<gene>
    <name evidence="8" type="primary">cas3</name>
    <name evidence="8" type="ORF">L2749_11460</name>
</gene>
<feature type="domain" description="Helicase ATP-binding" evidence="6">
    <location>
        <begin position="75"/>
        <end position="285"/>
    </location>
</feature>
<evidence type="ECO:0000313" key="8">
    <source>
        <dbReference type="EMBL" id="MCL1105872.1"/>
    </source>
</evidence>
<dbReference type="InterPro" id="IPR011545">
    <property type="entry name" value="DEAD/DEAH_box_helicase_dom"/>
</dbReference>
<dbReference type="EMBL" id="JAKILJ010000024">
    <property type="protein sequence ID" value="MCL1105872.1"/>
    <property type="molecule type" value="Genomic_DNA"/>
</dbReference>
<keyword evidence="3" id="KW-0347">Helicase</keyword>
<evidence type="ECO:0000256" key="3">
    <source>
        <dbReference type="ARBA" id="ARBA00022806"/>
    </source>
</evidence>
<name>A0A9X1Z922_9GAMM</name>
<dbReference type="PANTHER" id="PTHR47963:SF9">
    <property type="entry name" value="CRISPR-ASSOCIATED ENDONUCLEASE_HELICASE CAS3"/>
    <property type="match status" value="1"/>
</dbReference>
<evidence type="ECO:0000256" key="2">
    <source>
        <dbReference type="ARBA" id="ARBA00022801"/>
    </source>
</evidence>
<keyword evidence="2" id="KW-0378">Hydrolase</keyword>